<dbReference type="Pfam" id="PF00709">
    <property type="entry name" value="Adenylsucc_synt"/>
    <property type="match status" value="1"/>
</dbReference>
<proteinExistence type="inferred from homology"/>
<dbReference type="FunFam" id="1.10.300.10:FF:000001">
    <property type="entry name" value="Adenylosuccinate synthetase"/>
    <property type="match status" value="1"/>
</dbReference>
<keyword evidence="7 8" id="KW-0342">GTP-binding</keyword>
<reference evidence="11 14" key="1">
    <citation type="submission" date="2019-02" db="EMBL/GenBank/DDBJ databases">
        <title>Genomic plasticity associated with the antimicrobial resistance in Vibrio cholerae.</title>
        <authorList>
            <person name="Verma J."/>
            <person name="Bag S."/>
            <person name="Saha B."/>
            <person name="Kumar P."/>
            <person name="Ghosh T.S."/>
            <person name="Dayal M."/>
            <person name="Senapati T."/>
            <person name="Mehra S."/>
            <person name="Dey P."/>
            <person name="Desigamani A."/>
            <person name="Kumar D."/>
            <person name="Rana P."/>
            <person name="Kumar B."/>
            <person name="Maiti T.K."/>
            <person name="Sharma N.C."/>
            <person name="Bhadra R.K."/>
            <person name="Mutreja A."/>
            <person name="Nair G.B."/>
            <person name="Ramamurthy T."/>
            <person name="Das B."/>
        </authorList>
    </citation>
    <scope>NUCLEOTIDE SEQUENCE [LARGE SCALE GENOMIC DNA]</scope>
    <source>
        <strain evidence="11 14">IDH06781</strain>
    </source>
</reference>
<dbReference type="CDD" id="cd03108">
    <property type="entry name" value="AdSS"/>
    <property type="match status" value="1"/>
</dbReference>
<evidence type="ECO:0000256" key="3">
    <source>
        <dbReference type="ARBA" id="ARBA00022723"/>
    </source>
</evidence>
<comment type="subcellular location">
    <subcellularLocation>
        <location evidence="8">Cytoplasm</location>
    </subcellularLocation>
</comment>
<evidence type="ECO:0000256" key="8">
    <source>
        <dbReference type="HAMAP-Rule" id="MF_00011"/>
    </source>
</evidence>
<dbReference type="GO" id="GO:0046040">
    <property type="term" value="P:IMP metabolic process"/>
    <property type="evidence" value="ECO:0007669"/>
    <property type="project" value="TreeGrafter"/>
</dbReference>
<keyword evidence="5 8" id="KW-0658">Purine biosynthesis</keyword>
<dbReference type="RefSeq" id="WP_000527934.1">
    <property type="nucleotide sequence ID" value="NZ_AP024967.1"/>
</dbReference>
<evidence type="ECO:0000313" key="11">
    <source>
        <dbReference type="EMBL" id="TBM42584.1"/>
    </source>
</evidence>
<reference evidence="13 16" key="2">
    <citation type="submission" date="2019-06" db="EMBL/GenBank/DDBJ databases">
        <title>Vibrio cholerae phylogeny based on whole-genome sequencing reveals genetic diversity and population strucutre.</title>
        <authorList>
            <person name="Zhiqiu Y."/>
            <person name="Bin L."/>
            <person name="Lingyan J."/>
        </authorList>
    </citation>
    <scope>NUCLEOTIDE SEQUENCE [LARGE SCALE GENOMIC DNA]</scope>
    <source>
        <strain evidence="13 16">N2814</strain>
    </source>
</reference>
<comment type="similarity">
    <text evidence="8 10">Belongs to the adenylosuccinate synthetase family.</text>
</comment>
<evidence type="ECO:0000256" key="10">
    <source>
        <dbReference type="RuleBase" id="RU000520"/>
    </source>
</evidence>
<comment type="catalytic activity">
    <reaction evidence="8 10">
        <text>IMP + L-aspartate + GTP = N(6)-(1,2-dicarboxyethyl)-AMP + GDP + phosphate + 2 H(+)</text>
        <dbReference type="Rhea" id="RHEA:15753"/>
        <dbReference type="ChEBI" id="CHEBI:15378"/>
        <dbReference type="ChEBI" id="CHEBI:29991"/>
        <dbReference type="ChEBI" id="CHEBI:37565"/>
        <dbReference type="ChEBI" id="CHEBI:43474"/>
        <dbReference type="ChEBI" id="CHEBI:57567"/>
        <dbReference type="ChEBI" id="CHEBI:58053"/>
        <dbReference type="ChEBI" id="CHEBI:58189"/>
        <dbReference type="EC" id="6.3.4.4"/>
    </reaction>
</comment>
<dbReference type="PANTHER" id="PTHR11846">
    <property type="entry name" value="ADENYLOSUCCINATE SYNTHETASE"/>
    <property type="match status" value="1"/>
</dbReference>
<dbReference type="EMBL" id="VSIJ01000023">
    <property type="protein sequence ID" value="TXX66138.1"/>
    <property type="molecule type" value="Genomic_DNA"/>
</dbReference>
<dbReference type="PROSITE" id="PS00513">
    <property type="entry name" value="ADENYLOSUCCIN_SYN_2"/>
    <property type="match status" value="1"/>
</dbReference>
<comment type="function">
    <text evidence="8">Plays an important role in the de novo pathway of purine nucleotide biosynthesis. Catalyzes the first committed step in the biosynthesis of AMP from IMP.</text>
</comment>
<dbReference type="GO" id="GO:0005737">
    <property type="term" value="C:cytoplasm"/>
    <property type="evidence" value="ECO:0007669"/>
    <property type="project" value="UniProtKB-SubCell"/>
</dbReference>
<dbReference type="GO" id="GO:0005525">
    <property type="term" value="F:GTP binding"/>
    <property type="evidence" value="ECO:0007669"/>
    <property type="project" value="UniProtKB-UniRule"/>
</dbReference>
<dbReference type="Proteomes" id="UP000294145">
    <property type="component" value="Unassembled WGS sequence"/>
</dbReference>
<feature type="binding site" description="in other chain" evidence="8">
    <location>
        <position position="240"/>
    </location>
    <ligand>
        <name>IMP</name>
        <dbReference type="ChEBI" id="CHEBI:58053"/>
        <note>ligand shared between dimeric partners</note>
    </ligand>
</feature>
<dbReference type="EMBL" id="SISP01000013">
    <property type="protein sequence ID" value="TBM42584.1"/>
    <property type="molecule type" value="Genomic_DNA"/>
</dbReference>
<dbReference type="GO" id="GO:0044208">
    <property type="term" value="P:'de novo' AMP biosynthetic process"/>
    <property type="evidence" value="ECO:0007669"/>
    <property type="project" value="UniProtKB-UniRule"/>
</dbReference>
<feature type="binding site" evidence="8">
    <location>
        <position position="14"/>
    </location>
    <ligand>
        <name>Mg(2+)</name>
        <dbReference type="ChEBI" id="CHEBI:18420"/>
    </ligand>
</feature>
<evidence type="ECO:0000313" key="15">
    <source>
        <dbReference type="Proteomes" id="UP000319979"/>
    </source>
</evidence>
<sequence length="432" mass="46833">MGNNVVVLGTQWGDEGKGKIVDLLTEDAKYVVRYQGGHNAGHTLVIDGQKTVLHLIPSGILRNNVKCIIGNGVVLSPEALIKEMSGLEERGVPVRERLFISEACPLILPYHVALDQAREAARGKKAIGTTGRGIGPAYEDKVARRGLRVGDLFDMASFAEKLQEVMAFHNFQLEHFYKVEPVSYEAVLEQAKGYAELLTSMVIDVTNELDAARKRGDKIMFEGAQGTLLDIDHGTYPYVTSSNTTAGGVAAGSGFGPRHLGYILGIAKAYCTRVGAGPFPTELFDEVGDHLGTKGHEFGATTGRKRRCGWFDAVAMRRAIQINSVTGFCLTKLDVLDGLKEIKICTGYQMPDGSIAEVSPMAADAFENVTPIFETMPGWSETTFGAKTLAELPQTALDYIKRIEELTGVPVDIISTGPDRNETIIKVHPFSA</sequence>
<dbReference type="GeneID" id="88785161"/>
<dbReference type="EC" id="6.3.4.4" evidence="8 10"/>
<evidence type="ECO:0000313" key="12">
    <source>
        <dbReference type="EMBL" id="TQP15222.1"/>
    </source>
</evidence>
<dbReference type="KEGG" id="vcx:VAA049_295"/>
<feature type="binding site" evidence="8">
    <location>
        <begin position="13"/>
        <end position="19"/>
    </location>
    <ligand>
        <name>GTP</name>
        <dbReference type="ChEBI" id="CHEBI:37565"/>
    </ligand>
</feature>
<evidence type="ECO:0000256" key="2">
    <source>
        <dbReference type="ARBA" id="ARBA00022598"/>
    </source>
</evidence>
<feature type="binding site" evidence="8">
    <location>
        <begin position="415"/>
        <end position="417"/>
    </location>
    <ligand>
        <name>GTP</name>
        <dbReference type="ChEBI" id="CHEBI:37565"/>
    </ligand>
</feature>
<accession>A0A085S5A5</accession>
<dbReference type="PROSITE" id="PS01266">
    <property type="entry name" value="ADENYLOSUCCIN_SYN_1"/>
    <property type="match status" value="1"/>
</dbReference>
<dbReference type="SMR" id="A0A085S5A5"/>
<dbReference type="Gene3D" id="3.40.440.10">
    <property type="entry name" value="Adenylosuccinate Synthetase, subunit A, domain 1"/>
    <property type="match status" value="1"/>
</dbReference>
<reference evidence="12 15" key="3">
    <citation type="submission" date="2019-07" db="EMBL/GenBank/DDBJ databases">
        <title>Phenotypic and genotypic antimicrobial resistance traits of Vibrio cholerae non-O1/non-O139 isolated from a large Austrian lake frequently associated with cases of infection.</title>
        <authorList>
            <person name="Lepuschitz S."/>
            <person name="Baron S."/>
            <person name="Larvor E."/>
            <person name="Granier S."/>
            <person name="Pretzer C."/>
            <person name="Mach R.L."/>
            <person name="Farnleitner A.H."/>
            <person name="Ruppitsch W."/>
            <person name="Pleininger S."/>
            <person name="Indra A."/>
            <person name="Kirschner A.K.T."/>
        </authorList>
    </citation>
    <scope>NUCLEOTIDE SEQUENCE [LARGE SCALE GENOMIC DNA]</scope>
    <source>
        <strain evidence="12 15">A12JL36W90</strain>
    </source>
</reference>
<dbReference type="Proteomes" id="UP000319979">
    <property type="component" value="Unassembled WGS sequence"/>
</dbReference>
<gene>
    <name evidence="8" type="primary">purA</name>
    <name evidence="11" type="ORF">EYB64_09040</name>
    <name evidence="12" type="ORF">FLM02_07400</name>
    <name evidence="13" type="ORF">FXF03_07430</name>
</gene>
<keyword evidence="8" id="KW-0963">Cytoplasm</keyword>
<dbReference type="AlphaFoldDB" id="A0A085S5A5"/>
<feature type="binding site" description="in other chain" evidence="8">
    <location>
        <begin position="39"/>
        <end position="42"/>
    </location>
    <ligand>
        <name>IMP</name>
        <dbReference type="ChEBI" id="CHEBI:58053"/>
        <note>ligand shared between dimeric partners</note>
    </ligand>
</feature>
<dbReference type="UniPathway" id="UPA00075">
    <property type="reaction ID" value="UER00335"/>
</dbReference>
<dbReference type="InterPro" id="IPR033128">
    <property type="entry name" value="Adenylosuccin_syn_Lys_AS"/>
</dbReference>
<evidence type="ECO:0000256" key="6">
    <source>
        <dbReference type="ARBA" id="ARBA00022842"/>
    </source>
</evidence>
<evidence type="ECO:0000256" key="1">
    <source>
        <dbReference type="ARBA" id="ARBA00011738"/>
    </source>
</evidence>
<feature type="binding site" evidence="8">
    <location>
        <position position="306"/>
    </location>
    <ligand>
        <name>GTP</name>
        <dbReference type="ChEBI" id="CHEBI:37565"/>
    </ligand>
</feature>
<dbReference type="Gene3D" id="1.10.300.10">
    <property type="entry name" value="Adenylosuccinate Synthetase, subunit A, domain 2"/>
    <property type="match status" value="1"/>
</dbReference>
<comment type="caution">
    <text evidence="12">The sequence shown here is derived from an EMBL/GenBank/DDBJ whole genome shotgun (WGS) entry which is preliminary data.</text>
</comment>
<dbReference type="SUPFAM" id="SSF52540">
    <property type="entry name" value="P-loop containing nucleoside triphosphate hydrolases"/>
    <property type="match status" value="1"/>
</dbReference>
<feature type="binding site" evidence="8">
    <location>
        <begin position="332"/>
        <end position="334"/>
    </location>
    <ligand>
        <name>GTP</name>
        <dbReference type="ChEBI" id="CHEBI:37565"/>
    </ligand>
</feature>
<feature type="active site" description="Proton donor" evidence="8">
    <location>
        <position position="42"/>
    </location>
</feature>
<dbReference type="InterPro" id="IPR042110">
    <property type="entry name" value="Adenylosuccinate_synth_dom2"/>
</dbReference>
<evidence type="ECO:0000256" key="4">
    <source>
        <dbReference type="ARBA" id="ARBA00022741"/>
    </source>
</evidence>
<dbReference type="KEGG" id="vcz:VAB027_1267"/>
<evidence type="ECO:0000256" key="9">
    <source>
        <dbReference type="PROSITE-ProRule" id="PRU10134"/>
    </source>
</evidence>
<protein>
    <recommendedName>
        <fullName evidence="8 10">Adenylosuccinate synthetase</fullName>
        <shortName evidence="8">AMPSase</shortName>
        <shortName evidence="8">AdSS</shortName>
        <ecNumber evidence="8 10">6.3.4.4</ecNumber>
    </recommendedName>
    <alternativeName>
        <fullName evidence="8">IMP--aspartate ligase</fullName>
    </alternativeName>
</protein>
<evidence type="ECO:0000256" key="5">
    <source>
        <dbReference type="ARBA" id="ARBA00022755"/>
    </source>
</evidence>
<dbReference type="Proteomes" id="UP000323819">
    <property type="component" value="Unassembled WGS sequence"/>
</dbReference>
<feature type="binding site" description="in other chain" evidence="8">
    <location>
        <begin position="14"/>
        <end position="17"/>
    </location>
    <ligand>
        <name>IMP</name>
        <dbReference type="ChEBI" id="CHEBI:58053"/>
        <note>ligand shared between dimeric partners</note>
    </ligand>
</feature>
<organism evidence="12 15">
    <name type="scientific">Vibrio cholerae</name>
    <dbReference type="NCBI Taxonomy" id="666"/>
    <lineage>
        <taxon>Bacteria</taxon>
        <taxon>Pseudomonadati</taxon>
        <taxon>Pseudomonadota</taxon>
        <taxon>Gammaproteobacteria</taxon>
        <taxon>Vibrionales</taxon>
        <taxon>Vibrionaceae</taxon>
        <taxon>Vibrio</taxon>
    </lineage>
</organism>
<feature type="active site" description="Proton acceptor" evidence="8">
    <location>
        <position position="14"/>
    </location>
</feature>
<keyword evidence="3 8" id="KW-0479">Metal-binding</keyword>
<evidence type="ECO:0000313" key="16">
    <source>
        <dbReference type="Proteomes" id="UP000323819"/>
    </source>
</evidence>
<dbReference type="InterPro" id="IPR018220">
    <property type="entry name" value="Adenylosuccin_syn_GTP-bd"/>
</dbReference>
<dbReference type="NCBIfam" id="NF002223">
    <property type="entry name" value="PRK01117.1"/>
    <property type="match status" value="1"/>
</dbReference>
<dbReference type="InterPro" id="IPR042109">
    <property type="entry name" value="Adenylosuccinate_synth_dom1"/>
</dbReference>
<dbReference type="HAMAP" id="MF_00011">
    <property type="entry name" value="Adenylosucc_synth"/>
    <property type="match status" value="1"/>
</dbReference>
<feature type="binding site" evidence="8">
    <location>
        <position position="41"/>
    </location>
    <ligand>
        <name>Mg(2+)</name>
        <dbReference type="ChEBI" id="CHEBI:18420"/>
    </ligand>
</feature>
<evidence type="ECO:0000313" key="13">
    <source>
        <dbReference type="EMBL" id="TXX66138.1"/>
    </source>
</evidence>
<comment type="cofactor">
    <cofactor evidence="8">
        <name>Mg(2+)</name>
        <dbReference type="ChEBI" id="CHEBI:18420"/>
    </cofactor>
    <text evidence="8">Binds 1 Mg(2+) ion per subunit.</text>
</comment>
<feature type="binding site" evidence="8">
    <location>
        <begin position="41"/>
        <end position="43"/>
    </location>
    <ligand>
        <name>GTP</name>
        <dbReference type="ChEBI" id="CHEBI:37565"/>
    </ligand>
</feature>
<feature type="binding site" evidence="8">
    <location>
        <position position="144"/>
    </location>
    <ligand>
        <name>IMP</name>
        <dbReference type="ChEBI" id="CHEBI:58053"/>
        <note>ligand shared between dimeric partners</note>
    </ligand>
</feature>
<dbReference type="FunFam" id="3.90.170.10:FF:000001">
    <property type="entry name" value="Adenylosuccinate synthetase"/>
    <property type="match status" value="1"/>
</dbReference>
<feature type="active site" evidence="9">
    <location>
        <position position="141"/>
    </location>
</feature>
<dbReference type="GO" id="GO:0000287">
    <property type="term" value="F:magnesium ion binding"/>
    <property type="evidence" value="ECO:0007669"/>
    <property type="project" value="UniProtKB-UniRule"/>
</dbReference>
<keyword evidence="4 8" id="KW-0547">Nucleotide-binding</keyword>
<keyword evidence="2 8" id="KW-0436">Ligase</keyword>
<evidence type="ECO:0000313" key="14">
    <source>
        <dbReference type="Proteomes" id="UP000294145"/>
    </source>
</evidence>
<dbReference type="InterPro" id="IPR042111">
    <property type="entry name" value="Adenylosuccinate_synth_dom3"/>
</dbReference>
<dbReference type="PANTHER" id="PTHR11846:SF0">
    <property type="entry name" value="ADENYLOSUCCINATE SYNTHETASE"/>
    <property type="match status" value="1"/>
</dbReference>
<feature type="binding site" description="in other chain" evidence="8">
    <location>
        <position position="225"/>
    </location>
    <ligand>
        <name>IMP</name>
        <dbReference type="ChEBI" id="CHEBI:58053"/>
        <note>ligand shared between dimeric partners</note>
    </ligand>
</feature>
<evidence type="ECO:0000256" key="7">
    <source>
        <dbReference type="ARBA" id="ARBA00023134"/>
    </source>
</evidence>
<dbReference type="InterPro" id="IPR001114">
    <property type="entry name" value="Adenylosuccinate_synthetase"/>
</dbReference>
<keyword evidence="6 8" id="KW-0460">Magnesium</keyword>
<dbReference type="NCBIfam" id="TIGR00184">
    <property type="entry name" value="purA"/>
    <property type="match status" value="1"/>
</dbReference>
<feature type="binding site" description="in other chain" evidence="8">
    <location>
        <position position="130"/>
    </location>
    <ligand>
        <name>IMP</name>
        <dbReference type="ChEBI" id="CHEBI:58053"/>
        <note>ligand shared between dimeric partners</note>
    </ligand>
</feature>
<dbReference type="InterPro" id="IPR027417">
    <property type="entry name" value="P-loop_NTPase"/>
</dbReference>
<feature type="binding site" description="in other chain" evidence="8">
    <location>
        <position position="304"/>
    </location>
    <ligand>
        <name>IMP</name>
        <dbReference type="ChEBI" id="CHEBI:58053"/>
        <note>ligand shared between dimeric partners</note>
    </ligand>
</feature>
<dbReference type="Gene3D" id="3.90.170.10">
    <property type="entry name" value="Adenylosuccinate Synthetase, subunit A, domain 3"/>
    <property type="match status" value="1"/>
</dbReference>
<dbReference type="SMART" id="SM00788">
    <property type="entry name" value="Adenylsucc_synt"/>
    <property type="match status" value="1"/>
</dbReference>
<dbReference type="GO" id="GO:0004019">
    <property type="term" value="F:adenylosuccinate synthase activity"/>
    <property type="evidence" value="ECO:0007669"/>
    <property type="project" value="UniProtKB-UniRule"/>
</dbReference>
<feature type="binding site" evidence="8">
    <location>
        <begin position="300"/>
        <end position="306"/>
    </location>
    <ligand>
        <name>substrate</name>
    </ligand>
</feature>
<name>A0A085S5A5_VIBCL</name>
<comment type="subunit">
    <text evidence="1 8">Homodimer.</text>
</comment>
<comment type="pathway">
    <text evidence="8 10">Purine metabolism; AMP biosynthesis via de novo pathway; AMP from IMP: step 1/2.</text>
</comment>
<dbReference type="EMBL" id="VIOS01000019">
    <property type="protein sequence ID" value="TQP15222.1"/>
    <property type="molecule type" value="Genomic_DNA"/>
</dbReference>